<dbReference type="Gramene" id="TraesRN4A0100678600.1">
    <property type="protein sequence ID" value="TraesRN4A0100678600.1"/>
    <property type="gene ID" value="TraesRN4A0100678600"/>
</dbReference>
<feature type="region of interest" description="Disordered" evidence="1">
    <location>
        <begin position="67"/>
        <end position="100"/>
    </location>
</feature>
<evidence type="ECO:0000313" key="2">
    <source>
        <dbReference type="EnsemblPlants" id="TraesCS4A02G252000.1.cds1"/>
    </source>
</evidence>
<sequence>MLTTPQVSRFTAMPRLEPCARSRSGVISAVYVDGSDPHPTENAATVASVNATQAAVLAGDVSPMQSVRARPVSEAATPPALASRSGRRPKRSEKSETTSMKHVLTTPMATVAPKMALFDDMPAFLNMSGLYSRMASTPNACWRKLSPTTKTRIRRTIADGRKISSRHTPLSASRGASTTRLISSNRSSASAAVSEVRTSTARASSSRPRMASHRGDSGMASTPAARSTGGSTPMAYMTRQLRCTGRPAKA</sequence>
<proteinExistence type="predicted"/>
<dbReference type="OMA" id="SAMAMRM"/>
<feature type="region of interest" description="Disordered" evidence="1">
    <location>
        <begin position="164"/>
        <end position="250"/>
    </location>
</feature>
<accession>A0A3B6I055</accession>
<reference evidence="2" key="1">
    <citation type="submission" date="2018-08" db="EMBL/GenBank/DDBJ databases">
        <authorList>
            <person name="Rossello M."/>
        </authorList>
    </citation>
    <scope>NUCLEOTIDE SEQUENCE [LARGE SCALE GENOMIC DNA]</scope>
    <source>
        <strain evidence="2">cv. Chinese Spring</strain>
    </source>
</reference>
<evidence type="ECO:0000256" key="1">
    <source>
        <dbReference type="SAM" id="MobiDB-lite"/>
    </source>
</evidence>
<feature type="compositionally biased region" description="Polar residues" evidence="1">
    <location>
        <begin position="166"/>
        <end position="182"/>
    </location>
</feature>
<dbReference type="Gramene" id="TraesCS4A03G0661300.1">
    <property type="protein sequence ID" value="TraesCS4A03G0661300.1.CDS1"/>
    <property type="gene ID" value="TraesCS4A03G0661300"/>
</dbReference>
<keyword evidence="3" id="KW-1185">Reference proteome</keyword>
<dbReference type="OrthoDB" id="721194at2759"/>
<dbReference type="EnsemblPlants" id="TraesCS4A02G252000.1">
    <property type="protein sequence ID" value="TraesCS4A02G252000.1.cds1"/>
    <property type="gene ID" value="TraesCS4A02G252000"/>
</dbReference>
<organism evidence="2">
    <name type="scientific">Triticum aestivum</name>
    <name type="common">Wheat</name>
    <dbReference type="NCBI Taxonomy" id="4565"/>
    <lineage>
        <taxon>Eukaryota</taxon>
        <taxon>Viridiplantae</taxon>
        <taxon>Streptophyta</taxon>
        <taxon>Embryophyta</taxon>
        <taxon>Tracheophyta</taxon>
        <taxon>Spermatophyta</taxon>
        <taxon>Magnoliopsida</taxon>
        <taxon>Liliopsida</taxon>
        <taxon>Poales</taxon>
        <taxon>Poaceae</taxon>
        <taxon>BOP clade</taxon>
        <taxon>Pooideae</taxon>
        <taxon>Triticodae</taxon>
        <taxon>Triticeae</taxon>
        <taxon>Triticinae</taxon>
        <taxon>Triticum</taxon>
    </lineage>
</organism>
<feature type="compositionally biased region" description="Low complexity" evidence="1">
    <location>
        <begin position="183"/>
        <end position="209"/>
    </location>
</feature>
<protein>
    <submittedName>
        <fullName evidence="2">Uncharacterized protein</fullName>
    </submittedName>
</protein>
<evidence type="ECO:0000313" key="3">
    <source>
        <dbReference type="Proteomes" id="UP000019116"/>
    </source>
</evidence>
<dbReference type="AlphaFoldDB" id="A0A3B6I055"/>
<reference evidence="2" key="2">
    <citation type="submission" date="2018-10" db="UniProtKB">
        <authorList>
            <consortium name="EnsemblPlants"/>
        </authorList>
    </citation>
    <scope>IDENTIFICATION</scope>
</reference>
<dbReference type="Proteomes" id="UP000019116">
    <property type="component" value="Chromosome 4A"/>
</dbReference>
<dbReference type="Gramene" id="TraesCS4A02G252000.1">
    <property type="protein sequence ID" value="TraesCS4A02G252000.1.cds1"/>
    <property type="gene ID" value="TraesCS4A02G252000"/>
</dbReference>
<name>A0A3B6I055_WHEAT</name>